<dbReference type="Proteomes" id="UP000030746">
    <property type="component" value="Unassembled WGS sequence"/>
</dbReference>
<dbReference type="EMBL" id="KB200521">
    <property type="protein sequence ID" value="ESP01309.1"/>
    <property type="molecule type" value="Genomic_DNA"/>
</dbReference>
<proteinExistence type="predicted"/>
<dbReference type="HOGENOM" id="CLU_774540_0_0_1"/>
<evidence type="ECO:0000313" key="3">
    <source>
        <dbReference type="EMBL" id="ESP01309.1"/>
    </source>
</evidence>
<comment type="caution">
    <text evidence="1">Lacks conserved residue(s) required for the propagation of feature annotation.</text>
</comment>
<feature type="domain" description="EGF-like" evidence="2">
    <location>
        <begin position="312"/>
        <end position="349"/>
    </location>
</feature>
<dbReference type="AlphaFoldDB" id="V4ABD2"/>
<evidence type="ECO:0000259" key="2">
    <source>
        <dbReference type="PROSITE" id="PS50026"/>
    </source>
</evidence>
<sequence length="358" mass="39785">MSLNVSNGYQKKLWTKKFSNWKHKFHEPYDRLVVGELVVGDVVGLVVRLVEGTGCRRYCQTVTRNGECGNVNKTNNPGNDFTASARISDNTGGIGSFVPTDTLNNSTQCDERNEDSCDITHFERCSKDGLCKCLRGYLPNREDNKCVAAQFFRGEIPLDKNSLDKYGDKNTLNYEIRQVLFSGFSSQGLTGILDIDVISMSKKDGNVVFEIALNKDTAPRRQQLQTMYNRGLTASAYVDIDGMVKLSGTNLVLGQNVSMSQYLKLLSEFSHCVDPNYNYCDLNARCTHSMRTFTCQCEEGFDDFSPDIFKAPGENCKVSCKCENNGTCSEGDGVSACVCPEWYIGTNCEINGKGHKSI</sequence>
<feature type="disulfide bond" evidence="1">
    <location>
        <begin position="339"/>
        <end position="348"/>
    </location>
</feature>
<dbReference type="RefSeq" id="XP_009047943.1">
    <property type="nucleotide sequence ID" value="XM_009049695.1"/>
</dbReference>
<dbReference type="InterPro" id="IPR000742">
    <property type="entry name" value="EGF"/>
</dbReference>
<dbReference type="STRING" id="225164.V4ABD2"/>
<dbReference type="PROSITE" id="PS50026">
    <property type="entry name" value="EGF_3"/>
    <property type="match status" value="1"/>
</dbReference>
<keyword evidence="1" id="KW-0245">EGF-like domain</keyword>
<evidence type="ECO:0000256" key="1">
    <source>
        <dbReference type="PROSITE-ProRule" id="PRU00076"/>
    </source>
</evidence>
<gene>
    <name evidence="3" type="ORF">LOTGIDRAFT_157487</name>
</gene>
<protein>
    <recommendedName>
        <fullName evidence="2">EGF-like domain-containing protein</fullName>
    </recommendedName>
</protein>
<keyword evidence="1" id="KW-1015">Disulfide bond</keyword>
<reference evidence="3 4" key="1">
    <citation type="journal article" date="2013" name="Nature">
        <title>Insights into bilaterian evolution from three spiralian genomes.</title>
        <authorList>
            <person name="Simakov O."/>
            <person name="Marletaz F."/>
            <person name="Cho S.J."/>
            <person name="Edsinger-Gonzales E."/>
            <person name="Havlak P."/>
            <person name="Hellsten U."/>
            <person name="Kuo D.H."/>
            <person name="Larsson T."/>
            <person name="Lv J."/>
            <person name="Arendt D."/>
            <person name="Savage R."/>
            <person name="Osoegawa K."/>
            <person name="de Jong P."/>
            <person name="Grimwood J."/>
            <person name="Chapman J.A."/>
            <person name="Shapiro H."/>
            <person name="Aerts A."/>
            <person name="Otillar R.P."/>
            <person name="Terry A.Y."/>
            <person name="Boore J.L."/>
            <person name="Grigoriev I.V."/>
            <person name="Lindberg D.R."/>
            <person name="Seaver E.C."/>
            <person name="Weisblat D.A."/>
            <person name="Putnam N.H."/>
            <person name="Rokhsar D.S."/>
        </authorList>
    </citation>
    <scope>NUCLEOTIDE SEQUENCE [LARGE SCALE GENOMIC DNA]</scope>
</reference>
<dbReference type="CDD" id="cd00053">
    <property type="entry name" value="EGF"/>
    <property type="match status" value="1"/>
</dbReference>
<dbReference type="SMART" id="SM00181">
    <property type="entry name" value="EGF"/>
    <property type="match status" value="3"/>
</dbReference>
<keyword evidence="4" id="KW-1185">Reference proteome</keyword>
<dbReference type="CTD" id="20237380"/>
<dbReference type="Gene3D" id="2.10.25.10">
    <property type="entry name" value="Laminin"/>
    <property type="match status" value="2"/>
</dbReference>
<organism evidence="3 4">
    <name type="scientific">Lottia gigantea</name>
    <name type="common">Giant owl limpet</name>
    <dbReference type="NCBI Taxonomy" id="225164"/>
    <lineage>
        <taxon>Eukaryota</taxon>
        <taxon>Metazoa</taxon>
        <taxon>Spiralia</taxon>
        <taxon>Lophotrochozoa</taxon>
        <taxon>Mollusca</taxon>
        <taxon>Gastropoda</taxon>
        <taxon>Patellogastropoda</taxon>
        <taxon>Lottioidea</taxon>
        <taxon>Lottiidae</taxon>
        <taxon>Lottia</taxon>
    </lineage>
</organism>
<dbReference type="PROSITE" id="PS00022">
    <property type="entry name" value="EGF_1"/>
    <property type="match status" value="1"/>
</dbReference>
<dbReference type="OMA" id="IYERRIV"/>
<name>V4ABD2_LOTGI</name>
<dbReference type="KEGG" id="lgi:LOTGIDRAFT_157487"/>
<evidence type="ECO:0000313" key="4">
    <source>
        <dbReference type="Proteomes" id="UP000030746"/>
    </source>
</evidence>
<accession>V4ABD2</accession>
<dbReference type="GeneID" id="20237380"/>
<dbReference type="OrthoDB" id="6157525at2759"/>